<dbReference type="Proteomes" id="UP000286576">
    <property type="component" value="Unassembled WGS sequence"/>
</dbReference>
<dbReference type="InterPro" id="IPR001173">
    <property type="entry name" value="Glyco_trans_2-like"/>
</dbReference>
<accession>A0A418NNJ3</accession>
<dbReference type="RefSeq" id="WP_119588123.1">
    <property type="nucleotide sequence ID" value="NZ_CAWODQ010000004.1"/>
</dbReference>
<organism evidence="7 8">
    <name type="scientific">Aurantiacibacter zhengii</name>
    <dbReference type="NCBI Taxonomy" id="2307003"/>
    <lineage>
        <taxon>Bacteria</taxon>
        <taxon>Pseudomonadati</taxon>
        <taxon>Pseudomonadota</taxon>
        <taxon>Alphaproteobacteria</taxon>
        <taxon>Sphingomonadales</taxon>
        <taxon>Erythrobacteraceae</taxon>
        <taxon>Aurantiacibacter</taxon>
    </lineage>
</organism>
<dbReference type="AlphaFoldDB" id="A0A418NNJ3"/>
<evidence type="ECO:0000256" key="2">
    <source>
        <dbReference type="ARBA" id="ARBA00022475"/>
    </source>
</evidence>
<keyword evidence="2" id="KW-1003">Cell membrane</keyword>
<sequence length="291" mass="31876">MNEPPFSVIIPAHNEAAVIGRCLSKLLEGASAEALPEVIIAANGCSDETVAIAREVAPFATVLDLPAGSKVIAMNEGNRLAEAVPRFFLDADILCSYASLAATARVLRRPGVMAASPELRMDLSKCDQWVKSYYKVWLTQPYVRDRLVGSGVYGLSAEGLSKIGEIPATFADDTWVRTRFSYDQRRNVSYDEDGNSVYFTVSPPRTASDLVKIEARRRVGSEQVALLGWGADGEQKRLNSFSDLRTARAEGASVVDLGTYLTLKATALVKYRWRKLRGKAPVWTRDLAARS</sequence>
<dbReference type="Pfam" id="PF00535">
    <property type="entry name" value="Glycos_transf_2"/>
    <property type="match status" value="1"/>
</dbReference>
<proteinExistence type="predicted"/>
<evidence type="ECO:0000256" key="4">
    <source>
        <dbReference type="ARBA" id="ARBA00022679"/>
    </source>
</evidence>
<comment type="subcellular location">
    <subcellularLocation>
        <location evidence="1">Cell membrane</location>
    </subcellularLocation>
</comment>
<gene>
    <name evidence="7" type="ORF">D2V07_17100</name>
</gene>
<keyword evidence="3" id="KW-0328">Glycosyltransferase</keyword>
<keyword evidence="8" id="KW-1185">Reference proteome</keyword>
<feature type="domain" description="Glycosyltransferase 2-like" evidence="6">
    <location>
        <begin position="7"/>
        <end position="132"/>
    </location>
</feature>
<dbReference type="GO" id="GO:0016757">
    <property type="term" value="F:glycosyltransferase activity"/>
    <property type="evidence" value="ECO:0007669"/>
    <property type="project" value="UniProtKB-KW"/>
</dbReference>
<dbReference type="OrthoDB" id="9797391at2"/>
<dbReference type="InterPro" id="IPR029044">
    <property type="entry name" value="Nucleotide-diphossugar_trans"/>
</dbReference>
<dbReference type="Gene3D" id="3.90.550.10">
    <property type="entry name" value="Spore Coat Polysaccharide Biosynthesis Protein SpsA, Chain A"/>
    <property type="match status" value="1"/>
</dbReference>
<name>A0A418NNJ3_9SPHN</name>
<evidence type="ECO:0000256" key="3">
    <source>
        <dbReference type="ARBA" id="ARBA00022676"/>
    </source>
</evidence>
<dbReference type="EMBL" id="QXFL01000012">
    <property type="protein sequence ID" value="RIV83039.1"/>
    <property type="molecule type" value="Genomic_DNA"/>
</dbReference>
<dbReference type="SUPFAM" id="SSF53448">
    <property type="entry name" value="Nucleotide-diphospho-sugar transferases"/>
    <property type="match status" value="1"/>
</dbReference>
<evidence type="ECO:0000256" key="5">
    <source>
        <dbReference type="ARBA" id="ARBA00023136"/>
    </source>
</evidence>
<keyword evidence="4 7" id="KW-0808">Transferase</keyword>
<dbReference type="GO" id="GO:0005886">
    <property type="term" value="C:plasma membrane"/>
    <property type="evidence" value="ECO:0007669"/>
    <property type="project" value="UniProtKB-SubCell"/>
</dbReference>
<evidence type="ECO:0000313" key="7">
    <source>
        <dbReference type="EMBL" id="RIV83039.1"/>
    </source>
</evidence>
<comment type="caution">
    <text evidence="7">The sequence shown here is derived from an EMBL/GenBank/DDBJ whole genome shotgun (WGS) entry which is preliminary data.</text>
</comment>
<reference evidence="7 8" key="1">
    <citation type="submission" date="2018-08" db="EMBL/GenBank/DDBJ databases">
        <title>Erythrobacter zhengii sp.nov., a bacterium isolated from deep-sea sediment.</title>
        <authorList>
            <person name="Fang C."/>
            <person name="Wu Y.-H."/>
            <person name="Sun C."/>
            <person name="Wang H."/>
            <person name="Cheng H."/>
            <person name="Meng F.-X."/>
            <person name="Wang C.-S."/>
            <person name="Xu X.-W."/>
        </authorList>
    </citation>
    <scope>NUCLEOTIDE SEQUENCE [LARGE SCALE GENOMIC DNA]</scope>
    <source>
        <strain evidence="7 8">V18</strain>
    </source>
</reference>
<evidence type="ECO:0000259" key="6">
    <source>
        <dbReference type="Pfam" id="PF00535"/>
    </source>
</evidence>
<dbReference type="PANTHER" id="PTHR43646:SF2">
    <property type="entry name" value="GLYCOSYLTRANSFERASE 2-LIKE DOMAIN-CONTAINING PROTEIN"/>
    <property type="match status" value="1"/>
</dbReference>
<evidence type="ECO:0000313" key="8">
    <source>
        <dbReference type="Proteomes" id="UP000286576"/>
    </source>
</evidence>
<protein>
    <submittedName>
        <fullName evidence="7">Glycosyltransferase</fullName>
    </submittedName>
</protein>
<evidence type="ECO:0000256" key="1">
    <source>
        <dbReference type="ARBA" id="ARBA00004236"/>
    </source>
</evidence>
<dbReference type="PANTHER" id="PTHR43646">
    <property type="entry name" value="GLYCOSYLTRANSFERASE"/>
    <property type="match status" value="1"/>
</dbReference>
<keyword evidence="5" id="KW-0472">Membrane</keyword>